<reference evidence="2" key="1">
    <citation type="submission" date="2021-02" db="EMBL/GenBank/DDBJ databases">
        <title>Metagenome-assembled genomes from human diarrheal sample B26.</title>
        <authorList>
            <person name="Ateba T.P."/>
            <person name="Alayande K.A."/>
            <person name="Mwanza M."/>
        </authorList>
    </citation>
    <scope>NUCLEOTIDE SEQUENCE</scope>
    <source>
        <strain evidence="2">06WH</strain>
    </source>
</reference>
<protein>
    <submittedName>
        <fullName evidence="2">IS630 family transposase</fullName>
    </submittedName>
</protein>
<accession>A0A939CFY9</accession>
<dbReference type="EMBL" id="JAFHBD010000013">
    <property type="protein sequence ID" value="MBN2952804.1"/>
    <property type="molecule type" value="Genomic_DNA"/>
</dbReference>
<sequence length="187" mass="21584">VREKRRNWKKHMAEKDINHLVFLDESGVNINMTRHYARAWKNRRAVDKTPLNTPCNTTVLSSIRLNGDCAYTVYPGGTTVERFAEYLKTKLLPTLSEANIIVMDNMRSHHAKAVKQLLDSSKVTYLYLPPYSPDLNPIEKMWSKLKASLRKEKIRIASELPSAISKGFLTIRPKDCIGWFRSCNYVQ</sequence>
<feature type="non-terminal residue" evidence="2">
    <location>
        <position position="1"/>
    </location>
</feature>
<gene>
    <name evidence="2" type="ORF">JTJ23_04230</name>
</gene>
<dbReference type="PANTHER" id="PTHR46564">
    <property type="entry name" value="TRANSPOSASE"/>
    <property type="match status" value="1"/>
</dbReference>
<dbReference type="InterPro" id="IPR036397">
    <property type="entry name" value="RNaseH_sf"/>
</dbReference>
<dbReference type="InterPro" id="IPR047655">
    <property type="entry name" value="Transpos_IS630-like"/>
</dbReference>
<dbReference type="PANTHER" id="PTHR46564:SF1">
    <property type="entry name" value="TRANSPOSASE"/>
    <property type="match status" value="1"/>
</dbReference>
<name>A0A939CFY9_9FIRM</name>
<dbReference type="Gene3D" id="3.30.420.10">
    <property type="entry name" value="Ribonuclease H-like superfamily/Ribonuclease H"/>
    <property type="match status" value="1"/>
</dbReference>
<dbReference type="InterPro" id="IPR038717">
    <property type="entry name" value="Tc1-like_DDE_dom"/>
</dbReference>
<evidence type="ECO:0000259" key="1">
    <source>
        <dbReference type="Pfam" id="PF13358"/>
    </source>
</evidence>
<comment type="caution">
    <text evidence="2">The sequence shown here is derived from an EMBL/GenBank/DDBJ whole genome shotgun (WGS) entry which is preliminary data.</text>
</comment>
<dbReference type="GO" id="GO:0003676">
    <property type="term" value="F:nucleic acid binding"/>
    <property type="evidence" value="ECO:0007669"/>
    <property type="project" value="InterPro"/>
</dbReference>
<feature type="domain" description="Tc1-like transposase DDE" evidence="1">
    <location>
        <begin position="19"/>
        <end position="159"/>
    </location>
</feature>
<dbReference type="AlphaFoldDB" id="A0A939CFY9"/>
<evidence type="ECO:0000313" key="3">
    <source>
        <dbReference type="Proteomes" id="UP000737612"/>
    </source>
</evidence>
<dbReference type="Pfam" id="PF13358">
    <property type="entry name" value="DDE_3"/>
    <property type="match status" value="1"/>
</dbReference>
<dbReference type="Proteomes" id="UP000737612">
    <property type="component" value="Unassembled WGS sequence"/>
</dbReference>
<dbReference type="NCBIfam" id="NF033545">
    <property type="entry name" value="transpos_IS630"/>
    <property type="match status" value="1"/>
</dbReference>
<organism evidence="2 3">
    <name type="scientific">Fusicatenibacter saccharivorans</name>
    <dbReference type="NCBI Taxonomy" id="1150298"/>
    <lineage>
        <taxon>Bacteria</taxon>
        <taxon>Bacillati</taxon>
        <taxon>Bacillota</taxon>
        <taxon>Clostridia</taxon>
        <taxon>Lachnospirales</taxon>
        <taxon>Lachnospiraceae</taxon>
        <taxon>Fusicatenibacter</taxon>
    </lineage>
</organism>
<evidence type="ECO:0000313" key="2">
    <source>
        <dbReference type="EMBL" id="MBN2952804.1"/>
    </source>
</evidence>
<proteinExistence type="predicted"/>